<protein>
    <submittedName>
        <fullName evidence="2">Uncharacterized protein</fullName>
    </submittedName>
</protein>
<proteinExistence type="predicted"/>
<dbReference type="Proteomes" id="UP001642464">
    <property type="component" value="Unassembled WGS sequence"/>
</dbReference>
<evidence type="ECO:0000313" key="2">
    <source>
        <dbReference type="EMBL" id="CAK9095502.1"/>
    </source>
</evidence>
<feature type="region of interest" description="Disordered" evidence="1">
    <location>
        <begin position="1"/>
        <end position="24"/>
    </location>
</feature>
<keyword evidence="3" id="KW-1185">Reference proteome</keyword>
<gene>
    <name evidence="2" type="ORF">SCF082_LOCUS44856</name>
</gene>
<feature type="compositionally biased region" description="Basic and acidic residues" evidence="1">
    <location>
        <begin position="8"/>
        <end position="24"/>
    </location>
</feature>
<reference evidence="2 3" key="1">
    <citation type="submission" date="2024-02" db="EMBL/GenBank/DDBJ databases">
        <authorList>
            <person name="Chen Y."/>
            <person name="Shah S."/>
            <person name="Dougan E. K."/>
            <person name="Thang M."/>
            <person name="Chan C."/>
        </authorList>
    </citation>
    <scope>NUCLEOTIDE SEQUENCE [LARGE SCALE GENOMIC DNA]</scope>
</reference>
<name>A0ABP0R4K4_9DINO</name>
<evidence type="ECO:0000313" key="3">
    <source>
        <dbReference type="Proteomes" id="UP001642464"/>
    </source>
</evidence>
<organism evidence="2 3">
    <name type="scientific">Durusdinium trenchii</name>
    <dbReference type="NCBI Taxonomy" id="1381693"/>
    <lineage>
        <taxon>Eukaryota</taxon>
        <taxon>Sar</taxon>
        <taxon>Alveolata</taxon>
        <taxon>Dinophyceae</taxon>
        <taxon>Suessiales</taxon>
        <taxon>Symbiodiniaceae</taxon>
        <taxon>Durusdinium</taxon>
    </lineage>
</organism>
<evidence type="ECO:0000256" key="1">
    <source>
        <dbReference type="SAM" id="MobiDB-lite"/>
    </source>
</evidence>
<sequence>MGNKHTLRKMDLLPHPADRSQDVREKLRAVRSARFRDRAPRRCIVAALPGASMLLEDLQMGLGAAASNRNSTSTWSSSNS</sequence>
<dbReference type="EMBL" id="CAXAMM010040796">
    <property type="protein sequence ID" value="CAK9095502.1"/>
    <property type="molecule type" value="Genomic_DNA"/>
</dbReference>
<comment type="caution">
    <text evidence="2">The sequence shown here is derived from an EMBL/GenBank/DDBJ whole genome shotgun (WGS) entry which is preliminary data.</text>
</comment>
<accession>A0ABP0R4K4</accession>